<evidence type="ECO:0000256" key="8">
    <source>
        <dbReference type="SAM" id="Phobius"/>
    </source>
</evidence>
<organism evidence="11 12">
    <name type="scientific">Streptomyces physcomitrii</name>
    <dbReference type="NCBI Taxonomy" id="2724184"/>
    <lineage>
        <taxon>Bacteria</taxon>
        <taxon>Bacillati</taxon>
        <taxon>Actinomycetota</taxon>
        <taxon>Actinomycetes</taxon>
        <taxon>Kitasatosporales</taxon>
        <taxon>Streptomycetaceae</taxon>
        <taxon>Streptomyces</taxon>
    </lineage>
</organism>
<evidence type="ECO:0000256" key="1">
    <source>
        <dbReference type="ARBA" id="ARBA00004651"/>
    </source>
</evidence>
<evidence type="ECO:0000256" key="5">
    <source>
        <dbReference type="ARBA" id="ARBA00022989"/>
    </source>
</evidence>
<reference evidence="11 12" key="1">
    <citation type="submission" date="2020-04" db="EMBL/GenBank/DDBJ databases">
        <title>Phylogenetic Diversity and Antibacterial Activity against Ralstonia solanacearum of Endophytic Actinomycete Isolated from Moss.</title>
        <authorList>
            <person name="Zhuang X."/>
        </authorList>
    </citation>
    <scope>NUCLEOTIDE SEQUENCE [LARGE SCALE GENOMIC DNA]</scope>
    <source>
        <strain evidence="11 12">LD120</strain>
    </source>
</reference>
<keyword evidence="3" id="KW-0547">Nucleotide-binding</keyword>
<dbReference type="RefSeq" id="WP_168535970.1">
    <property type="nucleotide sequence ID" value="NZ_JAAWWP010000002.1"/>
</dbReference>
<keyword evidence="6 8" id="KW-0472">Membrane</keyword>
<dbReference type="InterPro" id="IPR003439">
    <property type="entry name" value="ABC_transporter-like_ATP-bd"/>
</dbReference>
<feature type="region of interest" description="Disordered" evidence="7">
    <location>
        <begin position="1"/>
        <end position="31"/>
    </location>
</feature>
<feature type="region of interest" description="Disordered" evidence="7">
    <location>
        <begin position="346"/>
        <end position="382"/>
    </location>
</feature>
<feature type="compositionally biased region" description="Basic and acidic residues" evidence="7">
    <location>
        <begin position="358"/>
        <end position="370"/>
    </location>
</feature>
<evidence type="ECO:0000259" key="10">
    <source>
        <dbReference type="PROSITE" id="PS50929"/>
    </source>
</evidence>
<dbReference type="SUPFAM" id="SSF90123">
    <property type="entry name" value="ABC transporter transmembrane region"/>
    <property type="match status" value="1"/>
</dbReference>
<keyword evidence="12" id="KW-1185">Reference proteome</keyword>
<dbReference type="PROSITE" id="PS50929">
    <property type="entry name" value="ABC_TM1F"/>
    <property type="match status" value="1"/>
</dbReference>
<keyword evidence="2 8" id="KW-0812">Transmembrane</keyword>
<dbReference type="SUPFAM" id="SSF52540">
    <property type="entry name" value="P-loop containing nucleoside triphosphate hydrolases"/>
    <property type="match status" value="1"/>
</dbReference>
<name>A0ABX1GWH8_9ACTN</name>
<sequence length="624" mass="64185">MTATELPPAAPGAAPSRTPAQGAGADERRGSLRRVAPRAGRFLGRHRKALAGLGAWSLLESAQTFLGGYGVARALDQGFLAGDTAKGLLWLAVAAVGALLGGVAVRGVFRHLAGLVEPLRDALVRRAVSRSLAEALADPARADSAAVSRITHQTEIARDGFAGLVLTVRSFLFTSVGAAAGLLALEPVLLLLVLPPLLAGLGLFLATLAPMAARQRALLDADEALAAHAGRLGEGLRDITACGAQDQLARESAELIAAEAKAGRYLARWAAVRTVALGIAGQLPVLVLLVAVPWLLRRGVSAGALLGALTYVTQALIPAVNALLASLGAAGTRLLVVCDRLSRPIPPGGHLDPAPEPARSDGLPRPDREPAAPAAPLRKPPPAAELRGVSFAYGPGARPVIDGLDLVLGAGEHLAVVGPSGIGKSTLTALLAGVLPPREGLVLLDGAPIGARRAQELAALRCLVPQQAYVFGAALRENLGALRPEGVPEAELDAAVAELGAGELVDRLGGHQGMVDPAALSAGERQLLALLRAHLSPAPLLILDEATCHLDPLAEARAEQALAARPGTLVVVAHRISSARRADRVLVLDGTRASLGTHAELLQKSALYRELVGVWDEYEEIGAP</sequence>
<feature type="domain" description="ABC transmembrane type-1" evidence="10">
    <location>
        <begin position="49"/>
        <end position="318"/>
    </location>
</feature>
<dbReference type="Gene3D" id="3.40.50.300">
    <property type="entry name" value="P-loop containing nucleotide triphosphate hydrolases"/>
    <property type="match status" value="1"/>
</dbReference>
<dbReference type="PANTHER" id="PTHR24221">
    <property type="entry name" value="ATP-BINDING CASSETTE SUB-FAMILY B"/>
    <property type="match status" value="1"/>
</dbReference>
<protein>
    <submittedName>
        <fullName evidence="11">ABC transporter ATP-binding protein</fullName>
    </submittedName>
</protein>
<dbReference type="InterPro" id="IPR036640">
    <property type="entry name" value="ABC1_TM_sf"/>
</dbReference>
<feature type="transmembrane region" description="Helical" evidence="8">
    <location>
        <begin position="161"/>
        <end position="183"/>
    </location>
</feature>
<dbReference type="Gene3D" id="1.20.1560.10">
    <property type="entry name" value="ABC transporter type 1, transmembrane domain"/>
    <property type="match status" value="1"/>
</dbReference>
<evidence type="ECO:0000313" key="12">
    <source>
        <dbReference type="Proteomes" id="UP000772196"/>
    </source>
</evidence>
<dbReference type="SMART" id="SM00382">
    <property type="entry name" value="AAA"/>
    <property type="match status" value="1"/>
</dbReference>
<feature type="transmembrane region" description="Helical" evidence="8">
    <location>
        <begin position="274"/>
        <end position="296"/>
    </location>
</feature>
<proteinExistence type="predicted"/>
<dbReference type="Proteomes" id="UP000772196">
    <property type="component" value="Unassembled WGS sequence"/>
</dbReference>
<accession>A0ABX1GWH8</accession>
<feature type="transmembrane region" description="Helical" evidence="8">
    <location>
        <begin position="189"/>
        <end position="209"/>
    </location>
</feature>
<keyword evidence="5 8" id="KW-1133">Transmembrane helix</keyword>
<dbReference type="EMBL" id="JAAWWP010000002">
    <property type="protein sequence ID" value="NKI40446.1"/>
    <property type="molecule type" value="Genomic_DNA"/>
</dbReference>
<dbReference type="InterPro" id="IPR003593">
    <property type="entry name" value="AAA+_ATPase"/>
</dbReference>
<dbReference type="InterPro" id="IPR039421">
    <property type="entry name" value="Type_1_exporter"/>
</dbReference>
<evidence type="ECO:0000259" key="9">
    <source>
        <dbReference type="PROSITE" id="PS50893"/>
    </source>
</evidence>
<evidence type="ECO:0000256" key="3">
    <source>
        <dbReference type="ARBA" id="ARBA00022741"/>
    </source>
</evidence>
<evidence type="ECO:0000256" key="7">
    <source>
        <dbReference type="SAM" id="MobiDB-lite"/>
    </source>
</evidence>
<dbReference type="CDD" id="cd03228">
    <property type="entry name" value="ABCC_MRP_Like"/>
    <property type="match status" value="1"/>
</dbReference>
<feature type="transmembrane region" description="Helical" evidence="8">
    <location>
        <begin position="88"/>
        <end position="109"/>
    </location>
</feature>
<dbReference type="PROSITE" id="PS50893">
    <property type="entry name" value="ABC_TRANSPORTER_2"/>
    <property type="match status" value="1"/>
</dbReference>
<gene>
    <name evidence="11" type="ORF">HFV08_04105</name>
</gene>
<comment type="caution">
    <text evidence="11">The sequence shown here is derived from an EMBL/GenBank/DDBJ whole genome shotgun (WGS) entry which is preliminary data.</text>
</comment>
<comment type="subcellular location">
    <subcellularLocation>
        <location evidence="1">Cell membrane</location>
        <topology evidence="1">Multi-pass membrane protein</topology>
    </subcellularLocation>
</comment>
<feature type="domain" description="ABC transporter" evidence="9">
    <location>
        <begin position="384"/>
        <end position="614"/>
    </location>
</feature>
<keyword evidence="4 11" id="KW-0067">ATP-binding</keyword>
<evidence type="ECO:0000256" key="6">
    <source>
        <dbReference type="ARBA" id="ARBA00023136"/>
    </source>
</evidence>
<evidence type="ECO:0000313" key="11">
    <source>
        <dbReference type="EMBL" id="NKI40446.1"/>
    </source>
</evidence>
<dbReference type="PANTHER" id="PTHR24221:SF654">
    <property type="entry name" value="ATP-BINDING CASSETTE SUB-FAMILY B MEMBER 6"/>
    <property type="match status" value="1"/>
</dbReference>
<dbReference type="Pfam" id="PF00005">
    <property type="entry name" value="ABC_tran"/>
    <property type="match status" value="1"/>
</dbReference>
<dbReference type="GO" id="GO:0005524">
    <property type="term" value="F:ATP binding"/>
    <property type="evidence" value="ECO:0007669"/>
    <property type="project" value="UniProtKB-KW"/>
</dbReference>
<evidence type="ECO:0000256" key="2">
    <source>
        <dbReference type="ARBA" id="ARBA00022692"/>
    </source>
</evidence>
<dbReference type="InterPro" id="IPR027417">
    <property type="entry name" value="P-loop_NTPase"/>
</dbReference>
<dbReference type="InterPro" id="IPR011527">
    <property type="entry name" value="ABC1_TM_dom"/>
</dbReference>
<evidence type="ECO:0000256" key="4">
    <source>
        <dbReference type="ARBA" id="ARBA00022840"/>
    </source>
</evidence>